<dbReference type="Proteomes" id="UP001266305">
    <property type="component" value="Unassembled WGS sequence"/>
</dbReference>
<proteinExistence type="predicted"/>
<keyword evidence="2" id="KW-1133">Transmembrane helix</keyword>
<keyword evidence="2" id="KW-0812">Transmembrane</keyword>
<dbReference type="EMBL" id="JASSZA010000007">
    <property type="protein sequence ID" value="KAK2105691.1"/>
    <property type="molecule type" value="Genomic_DNA"/>
</dbReference>
<evidence type="ECO:0000313" key="4">
    <source>
        <dbReference type="Proteomes" id="UP001266305"/>
    </source>
</evidence>
<protein>
    <submittedName>
        <fullName evidence="3">Uncharacterized protein</fullName>
    </submittedName>
</protein>
<feature type="transmembrane region" description="Helical" evidence="2">
    <location>
        <begin position="28"/>
        <end position="48"/>
    </location>
</feature>
<sequence>MGKSESPLGMVESAGRARQKRPGFLERGLLLLLLLVTAALVALGVLYADRRGECRCRPPPVPARPRPSPRPLFALAPLHLLPDPPAPVGAHPSGLRGAPRGSRAELRTQRLRDGH</sequence>
<evidence type="ECO:0000256" key="2">
    <source>
        <dbReference type="SAM" id="Phobius"/>
    </source>
</evidence>
<accession>A0ABQ9V8W8</accession>
<gene>
    <name evidence="3" type="ORF">P7K49_015205</name>
</gene>
<keyword evidence="2" id="KW-0472">Membrane</keyword>
<reference evidence="3 4" key="1">
    <citation type="submission" date="2023-05" db="EMBL/GenBank/DDBJ databases">
        <title>B98-5 Cell Line De Novo Hybrid Assembly: An Optical Mapping Approach.</title>
        <authorList>
            <person name="Kananen K."/>
            <person name="Auerbach J.A."/>
            <person name="Kautto E."/>
            <person name="Blachly J.S."/>
        </authorList>
    </citation>
    <scope>NUCLEOTIDE SEQUENCE [LARGE SCALE GENOMIC DNA]</scope>
    <source>
        <strain evidence="3">B95-8</strain>
        <tissue evidence="3">Cell line</tissue>
    </source>
</reference>
<evidence type="ECO:0000256" key="1">
    <source>
        <dbReference type="SAM" id="MobiDB-lite"/>
    </source>
</evidence>
<feature type="compositionally biased region" description="Basic and acidic residues" evidence="1">
    <location>
        <begin position="102"/>
        <end position="115"/>
    </location>
</feature>
<keyword evidence="4" id="KW-1185">Reference proteome</keyword>
<comment type="caution">
    <text evidence="3">The sequence shown here is derived from an EMBL/GenBank/DDBJ whole genome shotgun (WGS) entry which is preliminary data.</text>
</comment>
<evidence type="ECO:0000313" key="3">
    <source>
        <dbReference type="EMBL" id="KAK2105691.1"/>
    </source>
</evidence>
<name>A0ABQ9V8W8_SAGOE</name>
<feature type="region of interest" description="Disordered" evidence="1">
    <location>
        <begin position="83"/>
        <end position="115"/>
    </location>
</feature>
<organism evidence="3 4">
    <name type="scientific">Saguinus oedipus</name>
    <name type="common">Cotton-top tamarin</name>
    <name type="synonym">Oedipomidas oedipus</name>
    <dbReference type="NCBI Taxonomy" id="9490"/>
    <lineage>
        <taxon>Eukaryota</taxon>
        <taxon>Metazoa</taxon>
        <taxon>Chordata</taxon>
        <taxon>Craniata</taxon>
        <taxon>Vertebrata</taxon>
        <taxon>Euteleostomi</taxon>
        <taxon>Mammalia</taxon>
        <taxon>Eutheria</taxon>
        <taxon>Euarchontoglires</taxon>
        <taxon>Primates</taxon>
        <taxon>Haplorrhini</taxon>
        <taxon>Platyrrhini</taxon>
        <taxon>Cebidae</taxon>
        <taxon>Callitrichinae</taxon>
        <taxon>Saguinus</taxon>
    </lineage>
</organism>